<organism evidence="1 2">
    <name type="scientific">Streptosporangium becharense</name>
    <dbReference type="NCBI Taxonomy" id="1816182"/>
    <lineage>
        <taxon>Bacteria</taxon>
        <taxon>Bacillati</taxon>
        <taxon>Actinomycetota</taxon>
        <taxon>Actinomycetes</taxon>
        <taxon>Streptosporangiales</taxon>
        <taxon>Streptosporangiaceae</taxon>
        <taxon>Streptosporangium</taxon>
    </lineage>
</organism>
<protein>
    <submittedName>
        <fullName evidence="1">Uncharacterized protein</fullName>
    </submittedName>
</protein>
<name>A0A7W9MHA4_9ACTN</name>
<keyword evidence="2" id="KW-1185">Reference proteome</keyword>
<proteinExistence type="predicted"/>
<dbReference type="AlphaFoldDB" id="A0A7W9MHA4"/>
<evidence type="ECO:0000313" key="2">
    <source>
        <dbReference type="Proteomes" id="UP000540685"/>
    </source>
</evidence>
<sequence length="31" mass="3349">MAYVLQLQALSTPKAQQAGCYSHVTSYKGTC</sequence>
<dbReference type="Proteomes" id="UP000540685">
    <property type="component" value="Unassembled WGS sequence"/>
</dbReference>
<dbReference type="EMBL" id="JACHMP010000001">
    <property type="protein sequence ID" value="MBB5820243.1"/>
    <property type="molecule type" value="Genomic_DNA"/>
</dbReference>
<evidence type="ECO:0000313" key="1">
    <source>
        <dbReference type="EMBL" id="MBB5820243.1"/>
    </source>
</evidence>
<reference evidence="1 2" key="1">
    <citation type="submission" date="2020-08" db="EMBL/GenBank/DDBJ databases">
        <title>Sequencing the genomes of 1000 actinobacteria strains.</title>
        <authorList>
            <person name="Klenk H.-P."/>
        </authorList>
    </citation>
    <scope>NUCLEOTIDE SEQUENCE [LARGE SCALE GENOMIC DNA]</scope>
    <source>
        <strain evidence="1 2">DSM 46887</strain>
    </source>
</reference>
<gene>
    <name evidence="1" type="ORF">F4562_003305</name>
</gene>
<accession>A0A7W9MHA4</accession>
<comment type="caution">
    <text evidence="1">The sequence shown here is derived from an EMBL/GenBank/DDBJ whole genome shotgun (WGS) entry which is preliminary data.</text>
</comment>